<evidence type="ECO:0000256" key="1">
    <source>
        <dbReference type="SAM" id="Phobius"/>
    </source>
</evidence>
<dbReference type="Proteomes" id="UP000182135">
    <property type="component" value="Unassembled WGS sequence"/>
</dbReference>
<dbReference type="RefSeq" id="WP_027638575.1">
    <property type="nucleotide sequence ID" value="NZ_BAAACD010000003.1"/>
</dbReference>
<reference evidence="4 5" key="1">
    <citation type="submission" date="2016-10" db="EMBL/GenBank/DDBJ databases">
        <authorList>
            <person name="de Groot N.N."/>
        </authorList>
    </citation>
    <scope>NUCLEOTIDE SEQUENCE [LARGE SCALE GENOMIC DNA]</scope>
    <source>
        <strain evidence="4 5">NLAE-zl-G419</strain>
    </source>
</reference>
<dbReference type="GeneID" id="90545357"/>
<evidence type="ECO:0000313" key="6">
    <source>
        <dbReference type="Proteomes" id="UP000246114"/>
    </source>
</evidence>
<keyword evidence="1" id="KW-0812">Transmembrane</keyword>
<evidence type="ECO:0000313" key="3">
    <source>
        <dbReference type="EMBL" id="PWL55221.1"/>
    </source>
</evidence>
<accession>A0A1I2JXR5</accession>
<name>A0A1I2JXR5_9CLOT</name>
<dbReference type="PANTHER" id="PTHR37423:SF2">
    <property type="entry name" value="MEMBRANE-BOUND LYTIC MUREIN TRANSGLYCOSYLASE C"/>
    <property type="match status" value="1"/>
</dbReference>
<dbReference type="Proteomes" id="UP000246114">
    <property type="component" value="Unassembled WGS sequence"/>
</dbReference>
<dbReference type="PANTHER" id="PTHR37423">
    <property type="entry name" value="SOLUBLE LYTIC MUREIN TRANSGLYCOSYLASE-RELATED"/>
    <property type="match status" value="1"/>
</dbReference>
<evidence type="ECO:0000259" key="2">
    <source>
        <dbReference type="Pfam" id="PF01464"/>
    </source>
</evidence>
<sequence>MKLIKRIIIPLVSFLLIILLAKTFITALYPFKYKDIIIEEAKKYDISPYLVASVIKAESSFNSDARSHKNAKGLMQITEETAYDIATQMGIEGYDVSMLHEPEVNIAMGCWYLNDLSKEFNGNMDLVLAAYNAGRGNVQKWLKDNRYSSDGETLSYIPFAETDKYVKKVKVNFDVYRFLYCRKK</sequence>
<dbReference type="InterPro" id="IPR008258">
    <property type="entry name" value="Transglycosylase_SLT_dom_1"/>
</dbReference>
<evidence type="ECO:0000313" key="5">
    <source>
        <dbReference type="Proteomes" id="UP000182135"/>
    </source>
</evidence>
<protein>
    <submittedName>
        <fullName evidence="3">Lytic transglycosylase domain-containing protein</fullName>
    </submittedName>
    <submittedName>
        <fullName evidence="4">Soluble lytic murein transglycosylase</fullName>
    </submittedName>
</protein>
<dbReference type="SUPFAM" id="SSF53955">
    <property type="entry name" value="Lysozyme-like"/>
    <property type="match status" value="1"/>
</dbReference>
<proteinExistence type="predicted"/>
<reference evidence="3 6" key="2">
    <citation type="submission" date="2018-03" db="EMBL/GenBank/DDBJ databases">
        <title>The uncultured portion of the human microbiome is neutrally assembled.</title>
        <authorList>
            <person name="Jeraldo P."/>
            <person name="Boardman L."/>
            <person name="White B.A."/>
            <person name="Nelson H."/>
            <person name="Goldenfeld N."/>
            <person name="Chia N."/>
        </authorList>
    </citation>
    <scope>NUCLEOTIDE SEQUENCE [LARGE SCALE GENOMIC DNA]</scope>
    <source>
        <strain evidence="3">CIM:MAG 903</strain>
    </source>
</reference>
<gene>
    <name evidence="3" type="ORF">DBY38_02275</name>
    <name evidence="4" type="ORF">SAMN04487885_10368</name>
</gene>
<feature type="transmembrane region" description="Helical" evidence="1">
    <location>
        <begin position="7"/>
        <end position="29"/>
    </location>
</feature>
<dbReference type="OrthoDB" id="9815002at2"/>
<keyword evidence="5" id="KW-1185">Reference proteome</keyword>
<dbReference type="Pfam" id="PF01464">
    <property type="entry name" value="SLT"/>
    <property type="match status" value="1"/>
</dbReference>
<dbReference type="eggNOG" id="COG0741">
    <property type="taxonomic scope" value="Bacteria"/>
</dbReference>
<dbReference type="EMBL" id="FOOE01000003">
    <property type="protein sequence ID" value="SFF57621.1"/>
    <property type="molecule type" value="Genomic_DNA"/>
</dbReference>
<dbReference type="AlphaFoldDB" id="A0A1I2JXR5"/>
<dbReference type="CDD" id="cd16896">
    <property type="entry name" value="LT_Slt70-like"/>
    <property type="match status" value="1"/>
</dbReference>
<evidence type="ECO:0000313" key="4">
    <source>
        <dbReference type="EMBL" id="SFF57621.1"/>
    </source>
</evidence>
<feature type="domain" description="Transglycosylase SLT" evidence="2">
    <location>
        <begin position="36"/>
        <end position="147"/>
    </location>
</feature>
<dbReference type="EMBL" id="QAMZ01000010">
    <property type="protein sequence ID" value="PWL55221.1"/>
    <property type="molecule type" value="Genomic_DNA"/>
</dbReference>
<organism evidence="4 5">
    <name type="scientific">Clostridium cadaveris</name>
    <dbReference type="NCBI Taxonomy" id="1529"/>
    <lineage>
        <taxon>Bacteria</taxon>
        <taxon>Bacillati</taxon>
        <taxon>Bacillota</taxon>
        <taxon>Clostridia</taxon>
        <taxon>Eubacteriales</taxon>
        <taxon>Clostridiaceae</taxon>
        <taxon>Clostridium</taxon>
    </lineage>
</organism>
<keyword evidence="1" id="KW-1133">Transmembrane helix</keyword>
<dbReference type="InterPro" id="IPR023346">
    <property type="entry name" value="Lysozyme-like_dom_sf"/>
</dbReference>
<dbReference type="STRING" id="1529.SAMN04487885_10368"/>
<dbReference type="Gene3D" id="1.10.530.10">
    <property type="match status" value="1"/>
</dbReference>
<keyword evidence="1" id="KW-0472">Membrane</keyword>